<evidence type="ECO:0000313" key="2">
    <source>
        <dbReference type="Proteomes" id="UP000294882"/>
    </source>
</evidence>
<gene>
    <name evidence="1" type="ORF">JN03_0384</name>
</gene>
<evidence type="ECO:0000313" key="1">
    <source>
        <dbReference type="EMBL" id="TDU97856.1"/>
    </source>
</evidence>
<protein>
    <submittedName>
        <fullName evidence="1">Uncharacterized protein</fullName>
    </submittedName>
</protein>
<accession>A0A4R7TZT4</accession>
<organism evidence="1 2">
    <name type="scientific">Metamycoplasma hyosynoviae</name>
    <dbReference type="NCBI Taxonomy" id="29559"/>
    <lineage>
        <taxon>Bacteria</taxon>
        <taxon>Bacillati</taxon>
        <taxon>Mycoplasmatota</taxon>
        <taxon>Mycoplasmoidales</taxon>
        <taxon>Metamycoplasmataceae</taxon>
        <taxon>Metamycoplasma</taxon>
    </lineage>
</organism>
<sequence>MLLYSGKSKYAYLSIKANQAKEFKEYLVRNTWWWKWLRLIVQTVSAIGIGILGKFIDVFIPGLGTFIEFALNTLIDLMFNLIENEGKIDFIDFGLSAGFNAAGAISKVFKQFKAARVKNNVLSLADNIKDSSKQFKNQFKNSAKKLTLFGTRTLKENAIPNYKAFKNTSSELVKTLDKSKQIFKETAIASKQSFEKTKTFLNKTTKVFTKIRTFVSLLTSPRYAAKKAIDIAIKKPRKKIVKIFNNFISKKVKEVFLKGKKTLREAMKRIPLNSSWLDNITIIQPDNTWSLKFLNAIVRFKKRETNNKKPVVLWQKDSKLIMEFLTTSSPGRHYLKYFAWGWDIGKILRNYSGFIALTKIPLFGNLIGTLANSYRTINAIHESIKKDNWLWKQNFEDIKADMLKGATEGALKGWNFKYIRPAISVARSAIEGKGNYAIRAGEKAIKKAAFYVAYSKKIKNYSYKKPKGGRRWKRK</sequence>
<dbReference type="AlphaFoldDB" id="A0A4R7TZT4"/>
<dbReference type="RefSeq" id="WP_134076607.1">
    <property type="nucleotide sequence ID" value="NZ_JAQRAI010000003.1"/>
</dbReference>
<reference evidence="1 2" key="1">
    <citation type="submission" date="2019-03" db="EMBL/GenBank/DDBJ databases">
        <title>Genomic Encyclopedia of Archaeal and Bacterial Type Strains, Phase II (KMG-II): from individual species to whole genera.</title>
        <authorList>
            <person name="Goeker M."/>
        </authorList>
    </citation>
    <scope>NUCLEOTIDE SEQUENCE [LARGE SCALE GENOMIC DNA]</scope>
    <source>
        <strain evidence="1 2">ATCC 25591</strain>
    </source>
</reference>
<comment type="caution">
    <text evidence="1">The sequence shown here is derived from an EMBL/GenBank/DDBJ whole genome shotgun (WGS) entry which is preliminary data.</text>
</comment>
<proteinExistence type="predicted"/>
<name>A0A4R7TZT4_9BACT</name>
<dbReference type="Proteomes" id="UP000294882">
    <property type="component" value="Unassembled WGS sequence"/>
</dbReference>
<dbReference type="EMBL" id="SOCH01000003">
    <property type="protein sequence ID" value="TDU97856.1"/>
    <property type="molecule type" value="Genomic_DNA"/>
</dbReference>